<name>A0A0D2JJ82_9BACT</name>
<comment type="caution">
    <text evidence="1">The sequence shown here is derived from an EMBL/GenBank/DDBJ whole genome shotgun (WGS) entry which is preliminary data.</text>
</comment>
<organism evidence="1 2">
    <name type="scientific">Dethiosulfatarculus sandiegensis</name>
    <dbReference type="NCBI Taxonomy" id="1429043"/>
    <lineage>
        <taxon>Bacteria</taxon>
        <taxon>Pseudomonadati</taxon>
        <taxon>Thermodesulfobacteriota</taxon>
        <taxon>Desulfarculia</taxon>
        <taxon>Desulfarculales</taxon>
        <taxon>Desulfarculaceae</taxon>
        <taxon>Dethiosulfatarculus</taxon>
    </lineage>
</organism>
<proteinExistence type="predicted"/>
<evidence type="ECO:0000313" key="1">
    <source>
        <dbReference type="EMBL" id="KIX15736.1"/>
    </source>
</evidence>
<protein>
    <submittedName>
        <fullName evidence="1">Uncharacterized protein</fullName>
    </submittedName>
</protein>
<sequence>MNDQSANLLRDLRFDRFQSGRVKPIFFSPGGEPCFFIKKQL</sequence>
<accession>A0A0D2JJ82</accession>
<keyword evidence="2" id="KW-1185">Reference proteome</keyword>
<evidence type="ECO:0000313" key="2">
    <source>
        <dbReference type="Proteomes" id="UP000032233"/>
    </source>
</evidence>
<dbReference type="InParanoid" id="A0A0D2JJ82"/>
<dbReference type="AlphaFoldDB" id="A0A0D2JJ82"/>
<dbReference type="EMBL" id="AZAC01000002">
    <property type="protein sequence ID" value="KIX15736.1"/>
    <property type="molecule type" value="Genomic_DNA"/>
</dbReference>
<dbReference type="Proteomes" id="UP000032233">
    <property type="component" value="Unassembled WGS sequence"/>
</dbReference>
<gene>
    <name evidence="1" type="ORF">X474_02865</name>
</gene>
<reference evidence="1 2" key="1">
    <citation type="submission" date="2013-11" db="EMBL/GenBank/DDBJ databases">
        <title>Metagenomic analysis of a methanogenic consortium involved in long chain n-alkane degradation.</title>
        <authorList>
            <person name="Davidova I.A."/>
            <person name="Callaghan A.V."/>
            <person name="Wawrik B."/>
            <person name="Pruitt S."/>
            <person name="Marks C."/>
            <person name="Duncan K.E."/>
            <person name="Suflita J.M."/>
        </authorList>
    </citation>
    <scope>NUCLEOTIDE SEQUENCE [LARGE SCALE GENOMIC DNA]</scope>
    <source>
        <strain evidence="1 2">SPR</strain>
    </source>
</reference>